<gene>
    <name evidence="1" type="ORF">WG929_03555</name>
</gene>
<accession>A0ABW8NFC0</accession>
<evidence type="ECO:0000313" key="1">
    <source>
        <dbReference type="EMBL" id="MFK4751480.1"/>
    </source>
</evidence>
<reference evidence="1 2" key="1">
    <citation type="submission" date="2024-03" db="EMBL/GenBank/DDBJ databases">
        <title>High-quality draft genome sequence of Oceanobacter sp. wDCs-4.</title>
        <authorList>
            <person name="Dong C."/>
        </authorList>
    </citation>
    <scope>NUCLEOTIDE SEQUENCE [LARGE SCALE GENOMIC DNA]</scope>
    <source>
        <strain evidence="2">wDCs-4</strain>
    </source>
</reference>
<name>A0ABW8NFC0_9GAMM</name>
<sequence>MSHSNTTTTLQRFAAAVQRTLEAQGWTVIVTCGDGLTHLTHVECTRDDQRHGWGLLLPEIAWRETYKALIQPRCDVDWFELWTQCEQRDGAQ</sequence>
<dbReference type="EMBL" id="JBBKTX010000003">
    <property type="protein sequence ID" value="MFK4751480.1"/>
    <property type="molecule type" value="Genomic_DNA"/>
</dbReference>
<dbReference type="RefSeq" id="WP_416204934.1">
    <property type="nucleotide sequence ID" value="NZ_JBBKTX010000003.1"/>
</dbReference>
<keyword evidence="2" id="KW-1185">Reference proteome</keyword>
<proteinExistence type="predicted"/>
<evidence type="ECO:0000313" key="2">
    <source>
        <dbReference type="Proteomes" id="UP001620597"/>
    </source>
</evidence>
<organism evidence="1 2">
    <name type="scientific">Oceanobacter antarcticus</name>
    <dbReference type="NCBI Taxonomy" id="3133425"/>
    <lineage>
        <taxon>Bacteria</taxon>
        <taxon>Pseudomonadati</taxon>
        <taxon>Pseudomonadota</taxon>
        <taxon>Gammaproteobacteria</taxon>
        <taxon>Oceanospirillales</taxon>
        <taxon>Oceanospirillaceae</taxon>
        <taxon>Oceanobacter</taxon>
    </lineage>
</organism>
<dbReference type="Proteomes" id="UP001620597">
    <property type="component" value="Unassembled WGS sequence"/>
</dbReference>
<comment type="caution">
    <text evidence="1">The sequence shown here is derived from an EMBL/GenBank/DDBJ whole genome shotgun (WGS) entry which is preliminary data.</text>
</comment>
<protein>
    <submittedName>
        <fullName evidence="1">Uncharacterized protein</fullName>
    </submittedName>
</protein>